<dbReference type="KEGG" id="agv:OJF2_75500"/>
<dbReference type="InterPro" id="IPR004675">
    <property type="entry name" value="AhpD_core"/>
</dbReference>
<dbReference type="OrthoDB" id="9808310at2"/>
<evidence type="ECO:0000259" key="1">
    <source>
        <dbReference type="Pfam" id="PF02627"/>
    </source>
</evidence>
<organism evidence="2 3">
    <name type="scientific">Aquisphaera giovannonii</name>
    <dbReference type="NCBI Taxonomy" id="406548"/>
    <lineage>
        <taxon>Bacteria</taxon>
        <taxon>Pseudomonadati</taxon>
        <taxon>Planctomycetota</taxon>
        <taxon>Planctomycetia</taxon>
        <taxon>Isosphaerales</taxon>
        <taxon>Isosphaeraceae</taxon>
        <taxon>Aquisphaera</taxon>
    </lineage>
</organism>
<sequence length="198" mass="21012">MAHIHLPEGAPGIIGPMAAYPETQRPLNDLAEALLRGPSSLTPGERETIAAYVSRGNECHFCCQSHAAAARAHLGPQKSLVDEVLADVAGSPASPKLKALLAIADKVRRDGRLVQAADVARARAEGADDKAIHDTVLIAAAFCMFNRYVEGLGTWAPQDPADYVESGERLAHHGYAKFDFSHIRGEWAASTAGRGHGS</sequence>
<protein>
    <submittedName>
        <fullName evidence="2">Carboxymuconolactone decarboxylase family protein</fullName>
    </submittedName>
</protein>
<name>A0A5B9WGH1_9BACT</name>
<dbReference type="AlphaFoldDB" id="A0A5B9WGH1"/>
<dbReference type="PANTHER" id="PTHR35446">
    <property type="entry name" value="SI:CH211-175M2.5"/>
    <property type="match status" value="1"/>
</dbReference>
<keyword evidence="3" id="KW-1185">Reference proteome</keyword>
<feature type="domain" description="Carboxymuconolactone decarboxylase-like" evidence="1">
    <location>
        <begin position="21"/>
        <end position="105"/>
    </location>
</feature>
<dbReference type="Proteomes" id="UP000324233">
    <property type="component" value="Chromosome"/>
</dbReference>
<dbReference type="InterPro" id="IPR003779">
    <property type="entry name" value="CMD-like"/>
</dbReference>
<reference evidence="2 3" key="1">
    <citation type="submission" date="2019-08" db="EMBL/GenBank/DDBJ databases">
        <title>Deep-cultivation of Planctomycetes and their phenomic and genomic characterization uncovers novel biology.</title>
        <authorList>
            <person name="Wiegand S."/>
            <person name="Jogler M."/>
            <person name="Boedeker C."/>
            <person name="Pinto D."/>
            <person name="Vollmers J."/>
            <person name="Rivas-Marin E."/>
            <person name="Kohn T."/>
            <person name="Peeters S.H."/>
            <person name="Heuer A."/>
            <person name="Rast P."/>
            <person name="Oberbeckmann S."/>
            <person name="Bunk B."/>
            <person name="Jeske O."/>
            <person name="Meyerdierks A."/>
            <person name="Storesund J.E."/>
            <person name="Kallscheuer N."/>
            <person name="Luecker S."/>
            <person name="Lage O.M."/>
            <person name="Pohl T."/>
            <person name="Merkel B.J."/>
            <person name="Hornburger P."/>
            <person name="Mueller R.-W."/>
            <person name="Bruemmer F."/>
            <person name="Labrenz M."/>
            <person name="Spormann A.M."/>
            <person name="Op den Camp H."/>
            <person name="Overmann J."/>
            <person name="Amann R."/>
            <person name="Jetten M.S.M."/>
            <person name="Mascher T."/>
            <person name="Medema M.H."/>
            <person name="Devos D.P."/>
            <person name="Kaster A.-K."/>
            <person name="Ovreas L."/>
            <person name="Rohde M."/>
            <person name="Galperin M.Y."/>
            <person name="Jogler C."/>
        </authorList>
    </citation>
    <scope>NUCLEOTIDE SEQUENCE [LARGE SCALE GENOMIC DNA]</scope>
    <source>
        <strain evidence="2 3">OJF2</strain>
    </source>
</reference>
<evidence type="ECO:0000313" key="3">
    <source>
        <dbReference type="Proteomes" id="UP000324233"/>
    </source>
</evidence>
<dbReference type="InterPro" id="IPR029032">
    <property type="entry name" value="AhpD-like"/>
</dbReference>
<dbReference type="NCBIfam" id="TIGR00778">
    <property type="entry name" value="ahpD_dom"/>
    <property type="match status" value="1"/>
</dbReference>
<proteinExistence type="predicted"/>
<dbReference type="RefSeq" id="WP_148598319.1">
    <property type="nucleotide sequence ID" value="NZ_CP042997.1"/>
</dbReference>
<evidence type="ECO:0000313" key="2">
    <source>
        <dbReference type="EMBL" id="QEH38940.1"/>
    </source>
</evidence>
<dbReference type="PANTHER" id="PTHR35446:SF2">
    <property type="entry name" value="CARBOXYMUCONOLACTONE DECARBOXYLASE-LIKE DOMAIN-CONTAINING PROTEIN"/>
    <property type="match status" value="1"/>
</dbReference>
<dbReference type="SUPFAM" id="SSF69118">
    <property type="entry name" value="AhpD-like"/>
    <property type="match status" value="1"/>
</dbReference>
<dbReference type="EMBL" id="CP042997">
    <property type="protein sequence ID" value="QEH38940.1"/>
    <property type="molecule type" value="Genomic_DNA"/>
</dbReference>
<dbReference type="Gene3D" id="1.20.1290.10">
    <property type="entry name" value="AhpD-like"/>
    <property type="match status" value="1"/>
</dbReference>
<dbReference type="GO" id="GO:0051920">
    <property type="term" value="F:peroxiredoxin activity"/>
    <property type="evidence" value="ECO:0007669"/>
    <property type="project" value="InterPro"/>
</dbReference>
<gene>
    <name evidence="2" type="ORF">OJF2_75500</name>
</gene>
<dbReference type="Pfam" id="PF02627">
    <property type="entry name" value="CMD"/>
    <property type="match status" value="1"/>
</dbReference>
<accession>A0A5B9WGH1</accession>